<sequence>MLAREELEAAGGDAAAAPGGDAAAAPAAPRHGVPGGEARGAWEANLAAIGGEPAPAWEGGQRSASPSDATASDGDDAPRGPRVGPPPTTGVGRAVADDGAIPAGLEDVERRSNCTLEAIAAALCYAPTFRRHFDRKERERQLASASASLRRAIEAKDAAAERHGGIDGPGRRAFDAAIDDLRAALADGSKDARVARELGTGGAHLDVAEVFGVLVDEIGRTHRGESPAAVLRTKGRIAQAACAACGASNGEKPIKLSELARSATASAIVHAAKTGRARSLEDVYREAHRHAGKSCDACGAPGACAVVHDLDKVAKALVLSVAWFSTYQDAGDVRALLGLAAKSLDARRCFEDATPKEPAVRKLHLVAMVTFKDNHYTAFVKDKHGHWTWHDKAEATACRGWKDVVDRCCKTKGAPMLPYLLLYDNPVEVPPAAR</sequence>
<feature type="region of interest" description="Disordered" evidence="1">
    <location>
        <begin position="1"/>
        <end position="96"/>
    </location>
</feature>
<keyword evidence="4" id="KW-1185">Reference proteome</keyword>
<accession>A0ABR1FGQ6</accession>
<feature type="domain" description="USP" evidence="2">
    <location>
        <begin position="103"/>
        <end position="426"/>
    </location>
</feature>
<evidence type="ECO:0000259" key="2">
    <source>
        <dbReference type="PROSITE" id="PS50235"/>
    </source>
</evidence>
<evidence type="ECO:0000256" key="1">
    <source>
        <dbReference type="SAM" id="MobiDB-lite"/>
    </source>
</evidence>
<evidence type="ECO:0000313" key="4">
    <source>
        <dbReference type="Proteomes" id="UP001363151"/>
    </source>
</evidence>
<name>A0ABR1FGQ6_AURAN</name>
<dbReference type="Gene3D" id="3.90.70.10">
    <property type="entry name" value="Cysteine proteinases"/>
    <property type="match status" value="1"/>
</dbReference>
<feature type="compositionally biased region" description="Low complexity" evidence="1">
    <location>
        <begin position="9"/>
        <end position="29"/>
    </location>
</feature>
<proteinExistence type="predicted"/>
<organism evidence="3 4">
    <name type="scientific">Aureococcus anophagefferens</name>
    <name type="common">Harmful bloom alga</name>
    <dbReference type="NCBI Taxonomy" id="44056"/>
    <lineage>
        <taxon>Eukaryota</taxon>
        <taxon>Sar</taxon>
        <taxon>Stramenopiles</taxon>
        <taxon>Ochrophyta</taxon>
        <taxon>Pelagophyceae</taxon>
        <taxon>Pelagomonadales</taxon>
        <taxon>Pelagomonadaceae</taxon>
        <taxon>Aureococcus</taxon>
    </lineage>
</organism>
<dbReference type="PROSITE" id="PS50235">
    <property type="entry name" value="USP_3"/>
    <property type="match status" value="1"/>
</dbReference>
<gene>
    <name evidence="3" type="ORF">SO694_00177040</name>
</gene>
<dbReference type="InterPro" id="IPR028889">
    <property type="entry name" value="USP"/>
</dbReference>
<reference evidence="3 4" key="1">
    <citation type="submission" date="2024-03" db="EMBL/GenBank/DDBJ databases">
        <title>Aureococcus anophagefferens CCMP1851 and Kratosvirus quantuckense: Draft genome of a second virus-susceptible host strain in the model system.</title>
        <authorList>
            <person name="Chase E."/>
            <person name="Truchon A.R."/>
            <person name="Schepens W."/>
            <person name="Wilhelm S.W."/>
        </authorList>
    </citation>
    <scope>NUCLEOTIDE SEQUENCE [LARGE SCALE GENOMIC DNA]</scope>
    <source>
        <strain evidence="3 4">CCMP1851</strain>
    </source>
</reference>
<dbReference type="Proteomes" id="UP001363151">
    <property type="component" value="Unassembled WGS sequence"/>
</dbReference>
<evidence type="ECO:0000313" key="3">
    <source>
        <dbReference type="EMBL" id="KAK7230506.1"/>
    </source>
</evidence>
<dbReference type="EMBL" id="JBBJCI010000428">
    <property type="protein sequence ID" value="KAK7230506.1"/>
    <property type="molecule type" value="Genomic_DNA"/>
</dbReference>
<protein>
    <recommendedName>
        <fullName evidence="2">USP domain-containing protein</fullName>
    </recommendedName>
</protein>
<comment type="caution">
    <text evidence="3">The sequence shown here is derived from an EMBL/GenBank/DDBJ whole genome shotgun (WGS) entry which is preliminary data.</text>
</comment>